<keyword evidence="4" id="KW-1185">Reference proteome</keyword>
<dbReference type="RefSeq" id="WP_235068378.1">
    <property type="nucleotide sequence ID" value="NZ_JAKFGM010000003.1"/>
</dbReference>
<accession>A0A9X1QP87</accession>
<feature type="transmembrane region" description="Helical" evidence="1">
    <location>
        <begin position="157"/>
        <end position="177"/>
    </location>
</feature>
<protein>
    <submittedName>
        <fullName evidence="3">DUF418 domain-containing protein</fullName>
    </submittedName>
</protein>
<dbReference type="PANTHER" id="PTHR30590:SF2">
    <property type="entry name" value="INNER MEMBRANE PROTEIN"/>
    <property type="match status" value="1"/>
</dbReference>
<dbReference type="AlphaFoldDB" id="A0A9X1QP87"/>
<comment type="caution">
    <text evidence="3">The sequence shown here is derived from an EMBL/GenBank/DDBJ whole genome shotgun (WGS) entry which is preliminary data.</text>
</comment>
<feature type="transmembrane region" description="Helical" evidence="1">
    <location>
        <begin position="379"/>
        <end position="396"/>
    </location>
</feature>
<keyword evidence="1" id="KW-0472">Membrane</keyword>
<dbReference type="InterPro" id="IPR052529">
    <property type="entry name" value="Bact_Transport_Assoc"/>
</dbReference>
<evidence type="ECO:0000313" key="4">
    <source>
        <dbReference type="Proteomes" id="UP001139410"/>
    </source>
</evidence>
<reference evidence="3" key="1">
    <citation type="submission" date="2022-01" db="EMBL/GenBank/DDBJ databases">
        <authorList>
            <person name="Jo J.-H."/>
            <person name="Im W.-T."/>
        </authorList>
    </citation>
    <scope>NUCLEOTIDE SEQUENCE</scope>
    <source>
        <strain evidence="3">G124</strain>
    </source>
</reference>
<feature type="transmembrane region" description="Helical" evidence="1">
    <location>
        <begin position="301"/>
        <end position="331"/>
    </location>
</feature>
<name>A0A9X1QP87_9SPHN</name>
<evidence type="ECO:0000256" key="1">
    <source>
        <dbReference type="SAM" id="Phobius"/>
    </source>
</evidence>
<evidence type="ECO:0000259" key="2">
    <source>
        <dbReference type="Pfam" id="PF04235"/>
    </source>
</evidence>
<proteinExistence type="predicted"/>
<dbReference type="Pfam" id="PF04235">
    <property type="entry name" value="DUF418"/>
    <property type="match status" value="1"/>
</dbReference>
<evidence type="ECO:0000313" key="3">
    <source>
        <dbReference type="EMBL" id="MCF2515672.1"/>
    </source>
</evidence>
<feature type="transmembrane region" description="Helical" evidence="1">
    <location>
        <begin position="125"/>
        <end position="145"/>
    </location>
</feature>
<feature type="transmembrane region" description="Helical" evidence="1">
    <location>
        <begin position="277"/>
        <end position="295"/>
    </location>
</feature>
<gene>
    <name evidence="3" type="ORF">LVY65_11435</name>
</gene>
<feature type="transmembrane region" description="Helical" evidence="1">
    <location>
        <begin position="243"/>
        <end position="265"/>
    </location>
</feature>
<dbReference type="Proteomes" id="UP001139410">
    <property type="component" value="Unassembled WGS sequence"/>
</dbReference>
<feature type="domain" description="DUF418" evidence="2">
    <location>
        <begin position="260"/>
        <end position="418"/>
    </location>
</feature>
<keyword evidence="1" id="KW-1133">Transmembrane helix</keyword>
<keyword evidence="1" id="KW-0812">Transmembrane</keyword>
<dbReference type="PANTHER" id="PTHR30590">
    <property type="entry name" value="INNER MEMBRANE PROTEIN"/>
    <property type="match status" value="1"/>
</dbReference>
<feature type="transmembrane region" description="Helical" evidence="1">
    <location>
        <begin position="351"/>
        <end position="373"/>
    </location>
</feature>
<dbReference type="EMBL" id="JAKFGM010000003">
    <property type="protein sequence ID" value="MCF2515672.1"/>
    <property type="molecule type" value="Genomic_DNA"/>
</dbReference>
<feature type="transmembrane region" description="Helical" evidence="1">
    <location>
        <begin position="34"/>
        <end position="55"/>
    </location>
</feature>
<sequence>MDVEADQRDGGQEVTTPASDSTDRIFSIDVIRGVALMGIFSVNIIAFAMIEAAYFNPPAYGGWRGADLALWATNMLVIDGKMRTLFSMLFGASTLLVIDRAEAAGHSGAQVHVRRMLVLLGFGLIHFYLIWFGDILTLYAVSGLVAFMFRHLPVERLIALGAAFLVVGMLIFAMFMVSQYQADVAAHAANATREAVKKWNEGLGSFYPSAAKIAEDKALHLGPWTGLVSDNLKDWREIFPNTLAFMPDTIGLMLIGMAGFRSGFLTGEWDDAAYRRVVKIAIPVGLAACAAIVAYDISSNFYIIGVFSAFVILATPFITIMALGYAALIILASRRHGWLAQRIAAAGRCAFTNYLGTSLIATFVFYGWGLGLYGSASRWQAWLLVPLVWLVILAWSKPWLERFNYGPFEWAWRSLARGKLQPMRKRRALPLPA</sequence>
<organism evidence="3 4">
    <name type="scientific">Sphingomonas cremea</name>
    <dbReference type="NCBI Taxonomy" id="2904799"/>
    <lineage>
        <taxon>Bacteria</taxon>
        <taxon>Pseudomonadati</taxon>
        <taxon>Pseudomonadota</taxon>
        <taxon>Alphaproteobacteria</taxon>
        <taxon>Sphingomonadales</taxon>
        <taxon>Sphingomonadaceae</taxon>
        <taxon>Sphingomonas</taxon>
    </lineage>
</organism>
<dbReference type="InterPro" id="IPR007349">
    <property type="entry name" value="DUF418"/>
</dbReference>